<keyword evidence="5" id="KW-0378">Hydrolase</keyword>
<evidence type="ECO:0000313" key="9">
    <source>
        <dbReference type="Proteomes" id="UP001623348"/>
    </source>
</evidence>
<dbReference type="SUPFAM" id="SSF53098">
    <property type="entry name" value="Ribonuclease H-like"/>
    <property type="match status" value="1"/>
</dbReference>
<dbReference type="Proteomes" id="UP001623348">
    <property type="component" value="Unassembled WGS sequence"/>
</dbReference>
<gene>
    <name evidence="8" type="ORF">GRJ2_003330500</name>
</gene>
<keyword evidence="3" id="KW-0540">Nuclease</keyword>
<protein>
    <submittedName>
        <fullName evidence="8">Protein NYNRIN-like</fullName>
    </submittedName>
</protein>
<dbReference type="InterPro" id="IPR002156">
    <property type="entry name" value="RNaseH_domain"/>
</dbReference>
<dbReference type="AlphaFoldDB" id="A0ABC9YF15"/>
<keyword evidence="1" id="KW-0808">Transferase</keyword>
<evidence type="ECO:0000256" key="5">
    <source>
        <dbReference type="ARBA" id="ARBA00022801"/>
    </source>
</evidence>
<dbReference type="EMBL" id="BAAFJT010000277">
    <property type="protein sequence ID" value="GAB0208648.1"/>
    <property type="molecule type" value="Genomic_DNA"/>
</dbReference>
<keyword evidence="9" id="KW-1185">Reference proteome</keyword>
<evidence type="ECO:0000256" key="4">
    <source>
        <dbReference type="ARBA" id="ARBA00022759"/>
    </source>
</evidence>
<dbReference type="Gene3D" id="1.10.340.70">
    <property type="match status" value="1"/>
</dbReference>
<dbReference type="Pfam" id="PF17921">
    <property type="entry name" value="Integrase_H2C2"/>
    <property type="match status" value="1"/>
</dbReference>
<evidence type="ECO:0000259" key="7">
    <source>
        <dbReference type="PROSITE" id="PS50879"/>
    </source>
</evidence>
<evidence type="ECO:0000256" key="2">
    <source>
        <dbReference type="ARBA" id="ARBA00022695"/>
    </source>
</evidence>
<keyword evidence="6" id="KW-0695">RNA-directed DNA polymerase</keyword>
<dbReference type="Gene3D" id="3.30.420.10">
    <property type="entry name" value="Ribonuclease H-like superfamily/Ribonuclease H"/>
    <property type="match status" value="1"/>
</dbReference>
<sequence length="198" mass="22481">MSQGSPVKYGPTIELLLKAVHSPAKVAIMHCKAHQHGHSPVQMGNRRADKAAKEAAGKQVLLLLPRKQQNLETKEPKYTPEDDKLAEVTKAKKNYEGRWVTPTNQVIVTQELMRELAERKHAETHWGIESLIEALKPQVISVRMTGIVKSIVQRCELCLKNNPQTCQRLLQGITRRGNSPGDYWQIDFSELPRQNGYW</sequence>
<dbReference type="PANTHER" id="PTHR41694:SF5">
    <property type="entry name" value="RIBONUCLEASE H"/>
    <property type="match status" value="1"/>
</dbReference>
<dbReference type="GO" id="GO:0004519">
    <property type="term" value="F:endonuclease activity"/>
    <property type="evidence" value="ECO:0007669"/>
    <property type="project" value="UniProtKB-KW"/>
</dbReference>
<keyword evidence="2" id="KW-0548">Nucleotidyltransferase</keyword>
<keyword evidence="4" id="KW-0255">Endonuclease</keyword>
<dbReference type="GO" id="GO:0003964">
    <property type="term" value="F:RNA-directed DNA polymerase activity"/>
    <property type="evidence" value="ECO:0007669"/>
    <property type="project" value="UniProtKB-KW"/>
</dbReference>
<organism evidence="8 9">
    <name type="scientific">Grus japonensis</name>
    <name type="common">Japanese crane</name>
    <name type="synonym">Red-crowned crane</name>
    <dbReference type="NCBI Taxonomy" id="30415"/>
    <lineage>
        <taxon>Eukaryota</taxon>
        <taxon>Metazoa</taxon>
        <taxon>Chordata</taxon>
        <taxon>Craniata</taxon>
        <taxon>Vertebrata</taxon>
        <taxon>Euteleostomi</taxon>
        <taxon>Archelosauria</taxon>
        <taxon>Archosauria</taxon>
        <taxon>Dinosauria</taxon>
        <taxon>Saurischia</taxon>
        <taxon>Theropoda</taxon>
        <taxon>Coelurosauria</taxon>
        <taxon>Aves</taxon>
        <taxon>Neognathae</taxon>
        <taxon>Neoaves</taxon>
        <taxon>Gruiformes</taxon>
        <taxon>Gruidae</taxon>
        <taxon>Grus</taxon>
    </lineage>
</organism>
<dbReference type="InterPro" id="IPR036397">
    <property type="entry name" value="RNaseH_sf"/>
</dbReference>
<name>A0ABC9YF15_GRUJA</name>
<accession>A0ABC9YF15</accession>
<comment type="caution">
    <text evidence="8">The sequence shown here is derived from an EMBL/GenBank/DDBJ whole genome shotgun (WGS) entry which is preliminary data.</text>
</comment>
<evidence type="ECO:0000256" key="6">
    <source>
        <dbReference type="ARBA" id="ARBA00022918"/>
    </source>
</evidence>
<dbReference type="GO" id="GO:0016787">
    <property type="term" value="F:hydrolase activity"/>
    <property type="evidence" value="ECO:0007669"/>
    <property type="project" value="UniProtKB-KW"/>
</dbReference>
<dbReference type="InterPro" id="IPR012337">
    <property type="entry name" value="RNaseH-like_sf"/>
</dbReference>
<dbReference type="PANTHER" id="PTHR41694">
    <property type="entry name" value="ENDOGENOUS RETROVIRUS GROUP K MEMBER POL PROTEIN"/>
    <property type="match status" value="1"/>
</dbReference>
<feature type="domain" description="RNase H type-1" evidence="7">
    <location>
        <begin position="1"/>
        <end position="57"/>
    </location>
</feature>
<dbReference type="PROSITE" id="PS50879">
    <property type="entry name" value="RNASE_H_1"/>
    <property type="match status" value="1"/>
</dbReference>
<evidence type="ECO:0000256" key="1">
    <source>
        <dbReference type="ARBA" id="ARBA00022679"/>
    </source>
</evidence>
<evidence type="ECO:0000256" key="3">
    <source>
        <dbReference type="ARBA" id="ARBA00022722"/>
    </source>
</evidence>
<dbReference type="InterPro" id="IPR041588">
    <property type="entry name" value="Integrase_H2C2"/>
</dbReference>
<reference evidence="8 9" key="1">
    <citation type="submission" date="2024-06" db="EMBL/GenBank/DDBJ databases">
        <title>The draft genome of Grus japonensis, version 3.</title>
        <authorList>
            <person name="Nabeshima K."/>
            <person name="Suzuki S."/>
            <person name="Onuma M."/>
        </authorList>
    </citation>
    <scope>NUCLEOTIDE SEQUENCE [LARGE SCALE GENOMIC DNA]</scope>
    <source>
        <strain evidence="8 9">451A</strain>
    </source>
</reference>
<evidence type="ECO:0000313" key="8">
    <source>
        <dbReference type="EMBL" id="GAB0208648.1"/>
    </source>
</evidence>
<proteinExistence type="predicted"/>